<accession>A0ABP9J068</accession>
<evidence type="ECO:0000313" key="2">
    <source>
        <dbReference type="EMBL" id="GAA5016066.1"/>
    </source>
</evidence>
<evidence type="ECO:0000313" key="3">
    <source>
        <dbReference type="Proteomes" id="UP001501759"/>
    </source>
</evidence>
<feature type="region of interest" description="Disordered" evidence="1">
    <location>
        <begin position="273"/>
        <end position="296"/>
    </location>
</feature>
<reference evidence="3" key="1">
    <citation type="journal article" date="2019" name="Int. J. Syst. Evol. Microbiol.">
        <title>The Global Catalogue of Microorganisms (GCM) 10K type strain sequencing project: providing services to taxonomists for standard genome sequencing and annotation.</title>
        <authorList>
            <consortium name="The Broad Institute Genomics Platform"/>
            <consortium name="The Broad Institute Genome Sequencing Center for Infectious Disease"/>
            <person name="Wu L."/>
            <person name="Ma J."/>
        </authorList>
    </citation>
    <scope>NUCLEOTIDE SEQUENCE [LARGE SCALE GENOMIC DNA]</scope>
    <source>
        <strain evidence="3">JCM 18409</strain>
    </source>
</reference>
<dbReference type="EMBL" id="BAABKB010000016">
    <property type="protein sequence ID" value="GAA5016066.1"/>
    <property type="molecule type" value="Genomic_DNA"/>
</dbReference>
<organism evidence="2 3">
    <name type="scientific">Streptomyces siamensis</name>
    <dbReference type="NCBI Taxonomy" id="1274986"/>
    <lineage>
        <taxon>Bacteria</taxon>
        <taxon>Bacillati</taxon>
        <taxon>Actinomycetota</taxon>
        <taxon>Actinomycetes</taxon>
        <taxon>Kitasatosporales</taxon>
        <taxon>Streptomycetaceae</taxon>
        <taxon>Streptomyces</taxon>
    </lineage>
</organism>
<dbReference type="Proteomes" id="UP001501759">
    <property type="component" value="Unassembled WGS sequence"/>
</dbReference>
<name>A0ABP9J068_9ACTN</name>
<sequence length="379" mass="39823">MGHEAALWVAYIQGAYGKRVHEQLRFPAHGRPYANGPEGLMNEDEYWVDLCQHDAVLGGGFFITRFFVMTLLECVQPLDGGSTLVLELAGEEPVELEGRVVDLQPEAGLALILVVAPPSQVLPTPRMDHVVKGDDWLAPYTPPRVRRPLHGTVDGVVHDHAQDAPCRTTLQLVLDGPAKDYSAFGGGPVERATEDTEQTLVGVLMGSSSPRSAAPSAPDGMIATAIDSAMEAFPGLSALSLAQWLTGTGLPPAHPATAAPSEEAVVVPGTGQAHGAQTRAGTHPQSPPVCTDGGSSTATLDISPKAEVASWSPQDIRDPVVAQLCARTEDSLKFLDHLGDSGLVDPLDLDGFRLRLLDDLTEALGAHGSLGGDKGGEEA</sequence>
<protein>
    <submittedName>
        <fullName evidence="2">Uncharacterized protein</fullName>
    </submittedName>
</protein>
<keyword evidence="3" id="KW-1185">Reference proteome</keyword>
<proteinExistence type="predicted"/>
<comment type="caution">
    <text evidence="2">The sequence shown here is derived from an EMBL/GenBank/DDBJ whole genome shotgun (WGS) entry which is preliminary data.</text>
</comment>
<evidence type="ECO:0000256" key="1">
    <source>
        <dbReference type="SAM" id="MobiDB-lite"/>
    </source>
</evidence>
<gene>
    <name evidence="2" type="ORF">GCM10023335_41450</name>
</gene>